<dbReference type="SUPFAM" id="SSF50494">
    <property type="entry name" value="Trypsin-like serine proteases"/>
    <property type="match status" value="1"/>
</dbReference>
<name>A0A1L3KMB8_9VIRU</name>
<feature type="region of interest" description="Disordered" evidence="8">
    <location>
        <begin position="1"/>
        <end position="23"/>
    </location>
</feature>
<keyword evidence="2" id="KW-0548">Nucleotidyltransferase</keyword>
<evidence type="ECO:0000256" key="8">
    <source>
        <dbReference type="SAM" id="MobiDB-lite"/>
    </source>
</evidence>
<reference evidence="11" key="1">
    <citation type="journal article" date="2016" name="Nature">
        <title>Redefining the invertebrate RNA virosphere.</title>
        <authorList>
            <person name="Shi M."/>
            <person name="Lin X.D."/>
            <person name="Tian J.H."/>
            <person name="Chen L.J."/>
            <person name="Chen X."/>
            <person name="Li C.X."/>
            <person name="Qin X.C."/>
            <person name="Li J."/>
            <person name="Cao J.P."/>
            <person name="Eden J.S."/>
            <person name="Buchmann J."/>
            <person name="Wang W."/>
            <person name="Xu J."/>
            <person name="Holmes E.C."/>
            <person name="Zhang Y.Z."/>
        </authorList>
    </citation>
    <scope>NUCLEOTIDE SEQUENCE</scope>
    <source>
        <strain evidence="11">WZFSL80163</strain>
    </source>
</reference>
<keyword evidence="4" id="KW-0378">Hydrolase</keyword>
<dbReference type="InterPro" id="IPR007094">
    <property type="entry name" value="RNA-dir_pol_PSvirus"/>
</dbReference>
<feature type="domain" description="RdRp catalytic" evidence="9">
    <location>
        <begin position="1509"/>
        <end position="1635"/>
    </location>
</feature>
<dbReference type="PROSITE" id="PS51218">
    <property type="entry name" value="SF3_HELICASE_2"/>
    <property type="match status" value="1"/>
</dbReference>
<dbReference type="InterPro" id="IPR000605">
    <property type="entry name" value="Helicase_SF3_ssDNA/RNA_vir"/>
</dbReference>
<evidence type="ECO:0000256" key="2">
    <source>
        <dbReference type="ARBA" id="ARBA00022695"/>
    </source>
</evidence>
<dbReference type="EMBL" id="KX884335">
    <property type="protein sequence ID" value="APG78512.1"/>
    <property type="molecule type" value="Genomic_RNA"/>
</dbReference>
<evidence type="ECO:0000256" key="1">
    <source>
        <dbReference type="ARBA" id="ARBA00022679"/>
    </source>
</evidence>
<keyword evidence="7" id="KW-0693">Viral RNA replication</keyword>
<dbReference type="GO" id="GO:0006351">
    <property type="term" value="P:DNA-templated transcription"/>
    <property type="evidence" value="ECO:0007669"/>
    <property type="project" value="InterPro"/>
</dbReference>
<dbReference type="GO" id="GO:0003723">
    <property type="term" value="F:RNA binding"/>
    <property type="evidence" value="ECO:0007669"/>
    <property type="project" value="InterPro"/>
</dbReference>
<evidence type="ECO:0000256" key="4">
    <source>
        <dbReference type="ARBA" id="ARBA00022801"/>
    </source>
</evidence>
<protein>
    <recommendedName>
        <fullName evidence="12">Genome polyprotein</fullName>
    </recommendedName>
</protein>
<accession>A0A1L3KMB8</accession>
<feature type="domain" description="SF3 helicase" evidence="10">
    <location>
        <begin position="603"/>
        <end position="787"/>
    </location>
</feature>
<dbReference type="GO" id="GO:0005524">
    <property type="term" value="F:ATP binding"/>
    <property type="evidence" value="ECO:0007669"/>
    <property type="project" value="UniProtKB-KW"/>
</dbReference>
<dbReference type="Gene3D" id="1.20.960.20">
    <property type="match status" value="1"/>
</dbReference>
<keyword evidence="1" id="KW-0808">Transferase</keyword>
<dbReference type="InterPro" id="IPR043128">
    <property type="entry name" value="Rev_trsase/Diguanyl_cyclase"/>
</dbReference>
<dbReference type="SUPFAM" id="SSF52540">
    <property type="entry name" value="P-loop containing nucleoside triphosphate hydrolases"/>
    <property type="match status" value="1"/>
</dbReference>
<dbReference type="InterPro" id="IPR014759">
    <property type="entry name" value="Helicase_SF3_ssRNA_vir"/>
</dbReference>
<keyword evidence="5" id="KW-0788">Thiol protease</keyword>
<organism evidence="11">
    <name type="scientific">Wenzhou picorna-like virus 34</name>
    <dbReference type="NCBI Taxonomy" id="1923620"/>
    <lineage>
        <taxon>Viruses</taxon>
        <taxon>Riboviria</taxon>
    </lineage>
</organism>
<keyword evidence="3" id="KW-0547">Nucleotide-binding</keyword>
<dbReference type="InterPro" id="IPR009003">
    <property type="entry name" value="Peptidase_S1_PA"/>
</dbReference>
<evidence type="ECO:0000256" key="7">
    <source>
        <dbReference type="ARBA" id="ARBA00022953"/>
    </source>
</evidence>
<dbReference type="GO" id="GO:0008234">
    <property type="term" value="F:cysteine-type peptidase activity"/>
    <property type="evidence" value="ECO:0007669"/>
    <property type="project" value="UniProtKB-KW"/>
</dbReference>
<dbReference type="GO" id="GO:0039694">
    <property type="term" value="P:viral RNA genome replication"/>
    <property type="evidence" value="ECO:0007669"/>
    <property type="project" value="InterPro"/>
</dbReference>
<evidence type="ECO:0000256" key="3">
    <source>
        <dbReference type="ARBA" id="ARBA00022741"/>
    </source>
</evidence>
<dbReference type="Gene3D" id="3.30.70.270">
    <property type="match status" value="1"/>
</dbReference>
<dbReference type="GO" id="GO:0003968">
    <property type="term" value="F:RNA-directed RNA polymerase activity"/>
    <property type="evidence" value="ECO:0007669"/>
    <property type="project" value="InterPro"/>
</dbReference>
<feature type="compositionally biased region" description="Polar residues" evidence="8">
    <location>
        <begin position="1"/>
        <end position="13"/>
    </location>
</feature>
<evidence type="ECO:0000259" key="10">
    <source>
        <dbReference type="PROSITE" id="PS51218"/>
    </source>
</evidence>
<dbReference type="InterPro" id="IPR043502">
    <property type="entry name" value="DNA/RNA_pol_sf"/>
</dbReference>
<dbReference type="PROSITE" id="PS50507">
    <property type="entry name" value="RDRP_SSRNA_POS"/>
    <property type="match status" value="1"/>
</dbReference>
<evidence type="ECO:0000256" key="6">
    <source>
        <dbReference type="ARBA" id="ARBA00022840"/>
    </source>
</evidence>
<dbReference type="InterPro" id="IPR001205">
    <property type="entry name" value="RNA-dir_pol_C"/>
</dbReference>
<evidence type="ECO:0000256" key="5">
    <source>
        <dbReference type="ARBA" id="ARBA00022807"/>
    </source>
</evidence>
<proteinExistence type="predicted"/>
<dbReference type="SUPFAM" id="SSF56672">
    <property type="entry name" value="DNA/RNA polymerases"/>
    <property type="match status" value="1"/>
</dbReference>
<evidence type="ECO:0008006" key="12">
    <source>
        <dbReference type="Google" id="ProtNLM"/>
    </source>
</evidence>
<dbReference type="Pfam" id="PF00910">
    <property type="entry name" value="RNA_helicase"/>
    <property type="match status" value="1"/>
</dbReference>
<evidence type="ECO:0000313" key="11">
    <source>
        <dbReference type="EMBL" id="APG78512.1"/>
    </source>
</evidence>
<dbReference type="Pfam" id="PF00680">
    <property type="entry name" value="RdRP_1"/>
    <property type="match status" value="1"/>
</dbReference>
<keyword evidence="6" id="KW-0067">ATP-binding</keyword>
<dbReference type="GO" id="GO:0003724">
    <property type="term" value="F:RNA helicase activity"/>
    <property type="evidence" value="ECO:0007669"/>
    <property type="project" value="InterPro"/>
</dbReference>
<dbReference type="InterPro" id="IPR027417">
    <property type="entry name" value="P-loop_NTPase"/>
</dbReference>
<evidence type="ECO:0000259" key="9">
    <source>
        <dbReference type="PROSITE" id="PS50507"/>
    </source>
</evidence>
<keyword evidence="5" id="KW-0645">Protease</keyword>
<sequence>MKSTNKETITLGENHNESRKAGEGVTASILPHYSEQPGFSVLLSVYVYESLLTGEGVTASILPRIFKPSTAFWAEVRINNQGFLTCVETNPGPISQWSLLHAITLTKQYVAAIEERQPGQYAIDFIIDKLDEAYTSLCGDFHMPSASYMLFCSPLSTTGATYRQRGLTLDETIAALMADYLNEDFTLDQMFLARDYFLTNSLRFHRMLFLLNDVSGLMFGFRPNNQGFLVGVEPNPGPHWFNRFVLLISEHLDLLLLLCSLVFLMLLLWPNDMYGVALERPSNVTFRPNNQGFLVGIEPNPGPKTNLLMAYLKNVDKELSPMRKKGKGSGKSSYLTRALEKKKTLTKALRRQGVVAKMLQPESGVHLKHSLTGGAFGLSDDTKTFLTVIVESFKNMINNFKPTIKVEIDWTSCIITNIKKIFVWARENLEWMFDFLKFVMNLIFSVLDKQWRSACEVLAEFVCFTPEAGIDLAVTSALYATTIGKHMRHGDIFGVLRGLKALTKDSSNVTELRQSVWKLVASLISKINAWFGTNFQVSTGYDNIDSFWKRFREICARLDSDDANRYEIAVCMYALMGEVEDAYRSCTDIDEKDQLRFLVATMRPRNQDCEANINPNCGPRCEPLGVCIGGPTGTGKSTFTFPLLLALLAKIIKTHNPDRIEDFKRDHNGLIFYRHLINEFWDGYHRSHMAIVYDEFGQLRDAPGSPTTDAAEVLSLINTSAFHLHYSSIADKAKHYAVPKLVWATTNREQFKFEAIISSEAVARRFKVAVIQVPKRKYCVNPDTPDLFSRRLDIDKVREDYPEVPDDPETWFVPEVLEWVKHDFNTGRPVTGRGARTFEFYEFVDYLFEMYTQTATKGQKILDFHNHIKNKFLGPEGGFSDGYHTPDEDRPPKTLLTFKQQDVTMLPINNLVDSDFCDPAPSVSYIREMQARLDEFKLRFPTPLSYFSLDVVKVLKVCFASLSACLAVTKLYQWFTKPKEESSVLITKRRPVRRNEIAMDVKKGLEKYAPESGVTDVLTRLLLRNCYRIYVDGKFLGFATFIKEAVGLMPLHFLDISDENYRFDFVNYYGGQIAMSVFVEDLEYETFSGSYSGVPGSDADMIIFRLSDPCRMHKDITSMMLKRSSFKKGDCYASVLPVLRSASNDEKRENASVYILTPDVRITDSVVYGKNAYASALLSYYADTAPADCGALLISNDKRLGGPKILGFHTGGSTQSFFGYKTCCGVSFFRDDIEVAYSDLMNGREPILSDEELDFDIHPEDGFLKLGSAQPPGQPNRTKIVPSPFYGKLWEVTTAPARLAPFEKDGVRISPRDLAHEKYHTPNVCNDPKSVDVATEVVADLILKKNAVEPWAPRVFTFDEAVAGVDGVEFVDAVKRQTSAGYPHVLGKDKTKARWLGDEGKPDVNSPGYQQLRDMVSTVIDKAKKGIRSTHFYMDCLKDERRPLDRVEAGKTRQFMACPVEYTIAVKMYFGDFARHVSANRIDNGVAIGCNPHLEWDKLSTHLHPRPGYRHGAGDHEGFDARLLTKVMWGYMKIVEGFYGPTSTPEDRRVRAILFLDMVNSLHITPNGKVYEFFGKNPSGNPLTSIMNSICNAIMIVAAWIYNGVDPGVIRTKFKWITGGDDHVTGFPEEYESQAGSVALAKALKFIFGSNYTDEKKGSDLVPSKSLEEVTFYKRSFLKIGKRVCAPLDLGVIKETLNWQKRTCTKQEFELRIDCALIELAQHGQQVFNALAPKILTLASEHGFQIRHATWDSAFQATSELKYAF</sequence>